<organism evidence="11 12">
    <name type="scientific">Acinetobacter boissieri</name>
    <dbReference type="NCBI Taxonomy" id="1219383"/>
    <lineage>
        <taxon>Bacteria</taxon>
        <taxon>Pseudomonadati</taxon>
        <taxon>Pseudomonadota</taxon>
        <taxon>Gammaproteobacteria</taxon>
        <taxon>Moraxellales</taxon>
        <taxon>Moraxellaceae</taxon>
        <taxon>Acinetobacter</taxon>
    </lineage>
</organism>
<keyword evidence="8 10" id="KW-1133">Transmembrane helix</keyword>
<evidence type="ECO:0000256" key="3">
    <source>
        <dbReference type="ARBA" id="ARBA00006669"/>
    </source>
</evidence>
<feature type="transmembrane region" description="Helical" evidence="10">
    <location>
        <begin position="57"/>
        <end position="74"/>
    </location>
</feature>
<dbReference type="AlphaFoldDB" id="A0A1G6J5X2"/>
<dbReference type="InterPro" id="IPR006419">
    <property type="entry name" value="NMN_transpt_PnuC"/>
</dbReference>
<protein>
    <recommendedName>
        <fullName evidence="4">Nicotinamide riboside transporter PnuC</fullName>
    </recommendedName>
</protein>
<comment type="similarity">
    <text evidence="3">Belongs to the nicotinamide ribonucleoside (NR) uptake permease (TC 4.B.1) family.</text>
</comment>
<feature type="transmembrane region" description="Helical" evidence="10">
    <location>
        <begin position="12"/>
        <end position="28"/>
    </location>
</feature>
<dbReference type="GO" id="GO:0005886">
    <property type="term" value="C:plasma membrane"/>
    <property type="evidence" value="ECO:0007669"/>
    <property type="project" value="UniProtKB-SubCell"/>
</dbReference>
<evidence type="ECO:0000256" key="2">
    <source>
        <dbReference type="ARBA" id="ARBA00004651"/>
    </source>
</evidence>
<evidence type="ECO:0000313" key="11">
    <source>
        <dbReference type="EMBL" id="SDC14067.1"/>
    </source>
</evidence>
<feature type="transmembrane region" description="Helical" evidence="10">
    <location>
        <begin position="80"/>
        <end position="99"/>
    </location>
</feature>
<dbReference type="PANTHER" id="PTHR36122:SF2">
    <property type="entry name" value="NICOTINAMIDE RIBOSIDE TRANSPORTER PNUC"/>
    <property type="match status" value="1"/>
</dbReference>
<feature type="transmembrane region" description="Helical" evidence="10">
    <location>
        <begin position="196"/>
        <end position="213"/>
    </location>
</feature>
<evidence type="ECO:0000256" key="4">
    <source>
        <dbReference type="ARBA" id="ARBA00017522"/>
    </source>
</evidence>
<gene>
    <name evidence="11" type="ORF">SAMN05421733_11028</name>
</gene>
<evidence type="ECO:0000256" key="6">
    <source>
        <dbReference type="ARBA" id="ARBA00022475"/>
    </source>
</evidence>
<keyword evidence="12" id="KW-1185">Reference proteome</keyword>
<accession>A0A1G6J5X2</accession>
<evidence type="ECO:0000256" key="9">
    <source>
        <dbReference type="ARBA" id="ARBA00023136"/>
    </source>
</evidence>
<keyword evidence="9 10" id="KW-0472">Membrane</keyword>
<dbReference type="EMBL" id="FMYL01000010">
    <property type="protein sequence ID" value="SDC14067.1"/>
    <property type="molecule type" value="Genomic_DNA"/>
</dbReference>
<keyword evidence="6" id="KW-1003">Cell membrane</keyword>
<keyword evidence="7 10" id="KW-0812">Transmembrane</keyword>
<comment type="function">
    <text evidence="1">Required for nicotinamide riboside transport across the inner membrane.</text>
</comment>
<evidence type="ECO:0000313" key="12">
    <source>
        <dbReference type="Proteomes" id="UP000242501"/>
    </source>
</evidence>
<dbReference type="OrthoDB" id="9791248at2"/>
<evidence type="ECO:0000256" key="5">
    <source>
        <dbReference type="ARBA" id="ARBA00022448"/>
    </source>
</evidence>
<dbReference type="Pfam" id="PF04973">
    <property type="entry name" value="NMN_transporter"/>
    <property type="match status" value="1"/>
</dbReference>
<dbReference type="Proteomes" id="UP000242501">
    <property type="component" value="Unassembled WGS sequence"/>
</dbReference>
<evidence type="ECO:0000256" key="1">
    <source>
        <dbReference type="ARBA" id="ARBA00002672"/>
    </source>
</evidence>
<proteinExistence type="inferred from homology"/>
<feature type="transmembrane region" description="Helical" evidence="10">
    <location>
        <begin position="173"/>
        <end position="190"/>
    </location>
</feature>
<sequence>MKLFHGWTTFEKVWLATFTVIQLILFFWWQQSTMDIICALSNMLCVVLVAKGRIENFFFGMIATALYAYISYKNHIFGEAMLSGLFYFPMQFIGLYFWLKHRAKTSQANTDIEVKNLTIKGWIIMLAVVGVCSLSYAEFLAYLNAQQVHLDSMTVVICIIAQILMTMRYSEQWFLWVTSNILGMIIWVNAGNYAMVMMTCASLFNALYGWYHWHQQAKKKPQTNISSY</sequence>
<comment type="subcellular location">
    <subcellularLocation>
        <location evidence="2">Cell membrane</location>
        <topology evidence="2">Multi-pass membrane protein</topology>
    </subcellularLocation>
</comment>
<evidence type="ECO:0000256" key="8">
    <source>
        <dbReference type="ARBA" id="ARBA00022989"/>
    </source>
</evidence>
<dbReference type="GO" id="GO:0034257">
    <property type="term" value="F:nicotinamide riboside transmembrane transporter activity"/>
    <property type="evidence" value="ECO:0007669"/>
    <property type="project" value="InterPro"/>
</dbReference>
<name>A0A1G6J5X2_9GAMM</name>
<feature type="transmembrane region" description="Helical" evidence="10">
    <location>
        <begin position="119"/>
        <end position="142"/>
    </location>
</feature>
<reference evidence="12" key="1">
    <citation type="submission" date="2016-09" db="EMBL/GenBank/DDBJ databases">
        <authorList>
            <person name="Varghese N."/>
            <person name="Submissions S."/>
        </authorList>
    </citation>
    <scope>NUCLEOTIDE SEQUENCE [LARGE SCALE GENOMIC DNA]</scope>
    <source>
        <strain evidence="12">ANC 4422</strain>
    </source>
</reference>
<dbReference type="PANTHER" id="PTHR36122">
    <property type="entry name" value="NICOTINAMIDE RIBOSIDE TRANSPORTER PNUC"/>
    <property type="match status" value="1"/>
</dbReference>
<keyword evidence="5" id="KW-0813">Transport</keyword>
<evidence type="ECO:0000256" key="10">
    <source>
        <dbReference type="SAM" id="Phobius"/>
    </source>
</evidence>
<evidence type="ECO:0000256" key="7">
    <source>
        <dbReference type="ARBA" id="ARBA00022692"/>
    </source>
</evidence>
<dbReference type="RefSeq" id="WP_092749382.1">
    <property type="nucleotide sequence ID" value="NZ_FMYL01000010.1"/>
</dbReference>
<dbReference type="NCBIfam" id="TIGR01528">
    <property type="entry name" value="NMN_trans_PnuC"/>
    <property type="match status" value="1"/>
</dbReference>
<dbReference type="STRING" id="1219383.SAMN05421733_11028"/>